<dbReference type="Pfam" id="PF00324">
    <property type="entry name" value="AA_permease"/>
    <property type="match status" value="1"/>
</dbReference>
<dbReference type="FunFam" id="1.20.1740.10:FF:000001">
    <property type="entry name" value="Amino acid permease"/>
    <property type="match status" value="1"/>
</dbReference>
<feature type="transmembrane region" description="Helical" evidence="6">
    <location>
        <begin position="410"/>
        <end position="429"/>
    </location>
</feature>
<dbReference type="PANTHER" id="PTHR43495:SF5">
    <property type="entry name" value="GAMMA-AMINOBUTYRIC ACID PERMEASE"/>
    <property type="match status" value="1"/>
</dbReference>
<evidence type="ECO:0000256" key="6">
    <source>
        <dbReference type="SAM" id="Phobius"/>
    </source>
</evidence>
<accession>A0A9P6RN13</accession>
<reference evidence="8" key="1">
    <citation type="journal article" date="2020" name="Fungal Divers.">
        <title>Resolving the Mortierellaceae phylogeny through synthesis of multi-gene phylogenetics and phylogenomics.</title>
        <authorList>
            <person name="Vandepol N."/>
            <person name="Liber J."/>
            <person name="Desiro A."/>
            <person name="Na H."/>
            <person name="Kennedy M."/>
            <person name="Barry K."/>
            <person name="Grigoriev I.V."/>
            <person name="Miller A.N."/>
            <person name="O'Donnell K."/>
            <person name="Stajich J.E."/>
            <person name="Bonito G."/>
        </authorList>
    </citation>
    <scope>NUCLEOTIDE SEQUENCE</scope>
    <source>
        <strain evidence="8">NVP60</strain>
    </source>
</reference>
<dbReference type="AlphaFoldDB" id="A0A9P6RN13"/>
<evidence type="ECO:0000313" key="9">
    <source>
        <dbReference type="Proteomes" id="UP000823405"/>
    </source>
</evidence>
<feature type="transmembrane region" description="Helical" evidence="6">
    <location>
        <begin position="83"/>
        <end position="101"/>
    </location>
</feature>
<feature type="transmembrane region" description="Helical" evidence="6">
    <location>
        <begin position="222"/>
        <end position="243"/>
    </location>
</feature>
<keyword evidence="4 6" id="KW-1133">Transmembrane helix</keyword>
<evidence type="ECO:0000256" key="2">
    <source>
        <dbReference type="ARBA" id="ARBA00022448"/>
    </source>
</evidence>
<feature type="transmembrane region" description="Helical" evidence="6">
    <location>
        <begin position="180"/>
        <end position="201"/>
    </location>
</feature>
<dbReference type="GO" id="GO:0055085">
    <property type="term" value="P:transmembrane transport"/>
    <property type="evidence" value="ECO:0007669"/>
    <property type="project" value="InterPro"/>
</dbReference>
<dbReference type="Proteomes" id="UP000823405">
    <property type="component" value="Unassembled WGS sequence"/>
</dbReference>
<gene>
    <name evidence="8" type="ORF">BGZ97_006743</name>
</gene>
<comment type="subcellular location">
    <subcellularLocation>
        <location evidence="1">Membrane</location>
        <topology evidence="1">Multi-pass membrane protein</topology>
    </subcellularLocation>
</comment>
<evidence type="ECO:0000259" key="7">
    <source>
        <dbReference type="Pfam" id="PF00324"/>
    </source>
</evidence>
<evidence type="ECO:0000256" key="1">
    <source>
        <dbReference type="ARBA" id="ARBA00004141"/>
    </source>
</evidence>
<feature type="transmembrane region" description="Helical" evidence="6">
    <location>
        <begin position="107"/>
        <end position="128"/>
    </location>
</feature>
<keyword evidence="2" id="KW-0813">Transport</keyword>
<feature type="transmembrane region" description="Helical" evidence="6">
    <location>
        <begin position="341"/>
        <end position="361"/>
    </location>
</feature>
<evidence type="ECO:0000313" key="8">
    <source>
        <dbReference type="EMBL" id="KAG0323383.1"/>
    </source>
</evidence>
<dbReference type="GO" id="GO:0016020">
    <property type="term" value="C:membrane"/>
    <property type="evidence" value="ECO:0007669"/>
    <property type="project" value="UniProtKB-SubCell"/>
</dbReference>
<dbReference type="GO" id="GO:0006865">
    <property type="term" value="P:amino acid transport"/>
    <property type="evidence" value="ECO:0007669"/>
    <property type="project" value="InterPro"/>
</dbReference>
<evidence type="ECO:0000256" key="5">
    <source>
        <dbReference type="ARBA" id="ARBA00023136"/>
    </source>
</evidence>
<protein>
    <recommendedName>
        <fullName evidence="7">Amino acid permease/ SLC12A domain-containing protein</fullName>
    </recommendedName>
</protein>
<evidence type="ECO:0000256" key="3">
    <source>
        <dbReference type="ARBA" id="ARBA00022692"/>
    </source>
</evidence>
<feature type="transmembrane region" description="Helical" evidence="6">
    <location>
        <begin position="382"/>
        <end position="404"/>
    </location>
</feature>
<evidence type="ECO:0000256" key="4">
    <source>
        <dbReference type="ARBA" id="ARBA00022989"/>
    </source>
</evidence>
<feature type="transmembrane region" description="Helical" evidence="6">
    <location>
        <begin position="140"/>
        <end position="160"/>
    </location>
</feature>
<dbReference type="EMBL" id="JAAAIN010000003">
    <property type="protein sequence ID" value="KAG0323383.1"/>
    <property type="molecule type" value="Genomic_DNA"/>
</dbReference>
<sequence length="442" mass="47573">MLSIGGVIGAGLFVGSGHAIAAAGPAVIIAYLLSGIIVLLVMRMLGEMAVALPDTGSFSTYADHAIGRWAGFTIGWLYWWRKVLVIPLEATAAAIILHSWFPDIATWIFALTITAALTSSNLMKVAYYGELEFWFALTKITAIIIFICIGAAAIMGFLPNSSVSGVGALSNAVGGLVPNGLEAVIGAMVIAMFSLFGAEVATIAAVESKNPVRQITRATNSAIWRISIFYLASLLIVISLVPWDDPLLPEMGAYQRVLELVNIPYAKALVDIVVLIALISCLNSALYTASRMIFSLSQRGDAPAAIQRTTRNGVPIFAVLASTAVGFLTVIANYIMPKQVFTFLLATSGAIGLLVYLVIAVSQLRLRKRLLANGEQLKLKMWLFPWLTWIVIVAIVGILLAMFIQPHHRTEMLITSALAVIVAVTGLVINRHREEPELPSNR</sequence>
<feature type="domain" description="Amino acid permease/ SLC12A" evidence="7">
    <location>
        <begin position="1"/>
        <end position="426"/>
    </location>
</feature>
<organism evidence="8 9">
    <name type="scientific">Linnemannia gamsii</name>
    <dbReference type="NCBI Taxonomy" id="64522"/>
    <lineage>
        <taxon>Eukaryota</taxon>
        <taxon>Fungi</taxon>
        <taxon>Fungi incertae sedis</taxon>
        <taxon>Mucoromycota</taxon>
        <taxon>Mortierellomycotina</taxon>
        <taxon>Mortierellomycetes</taxon>
        <taxon>Mortierellales</taxon>
        <taxon>Mortierellaceae</taxon>
        <taxon>Linnemannia</taxon>
    </lineage>
</organism>
<keyword evidence="5 6" id="KW-0472">Membrane</keyword>
<proteinExistence type="predicted"/>
<keyword evidence="3 6" id="KW-0812">Transmembrane</keyword>
<comment type="caution">
    <text evidence="8">The sequence shown here is derived from an EMBL/GenBank/DDBJ whole genome shotgun (WGS) entry which is preliminary data.</text>
</comment>
<feature type="transmembrane region" description="Helical" evidence="6">
    <location>
        <begin position="20"/>
        <end position="42"/>
    </location>
</feature>
<dbReference type="InterPro" id="IPR004840">
    <property type="entry name" value="Amino_acid_permease_CS"/>
</dbReference>
<keyword evidence="9" id="KW-1185">Reference proteome</keyword>
<dbReference type="InterPro" id="IPR004841">
    <property type="entry name" value="AA-permease/SLC12A_dom"/>
</dbReference>
<dbReference type="PROSITE" id="PS00218">
    <property type="entry name" value="AMINO_ACID_PERMEASE_1"/>
    <property type="match status" value="1"/>
</dbReference>
<dbReference type="PANTHER" id="PTHR43495">
    <property type="entry name" value="GABA PERMEASE"/>
    <property type="match status" value="1"/>
</dbReference>
<dbReference type="OrthoDB" id="3900342at2759"/>
<feature type="transmembrane region" description="Helical" evidence="6">
    <location>
        <begin position="316"/>
        <end position="335"/>
    </location>
</feature>
<feature type="transmembrane region" description="Helical" evidence="6">
    <location>
        <begin position="263"/>
        <end position="289"/>
    </location>
</feature>
<name>A0A9P6RN13_9FUNG</name>
<dbReference type="Gene3D" id="1.20.1740.10">
    <property type="entry name" value="Amino acid/polyamine transporter I"/>
    <property type="match status" value="1"/>
</dbReference>
<dbReference type="PIRSF" id="PIRSF006060">
    <property type="entry name" value="AA_transporter"/>
    <property type="match status" value="1"/>
</dbReference>